<accession>A0AA40B8R4</accession>
<proteinExistence type="predicted"/>
<sequence>MPLPWRELDRQIQEKLSCRITDCMWGIERAHIAPLSVRDWWDREELDQYASVF</sequence>
<dbReference type="AlphaFoldDB" id="A0AA40B8R4"/>
<comment type="caution">
    <text evidence="1">The sequence shown here is derived from an EMBL/GenBank/DDBJ whole genome shotgun (WGS) entry which is preliminary data.</text>
</comment>
<dbReference type="Proteomes" id="UP001172102">
    <property type="component" value="Unassembled WGS sequence"/>
</dbReference>
<evidence type="ECO:0000313" key="1">
    <source>
        <dbReference type="EMBL" id="KAK0729578.1"/>
    </source>
</evidence>
<gene>
    <name evidence="1" type="ORF">B0H67DRAFT_559139</name>
</gene>
<keyword evidence="2" id="KW-1185">Reference proteome</keyword>
<protein>
    <submittedName>
        <fullName evidence="1">Uncharacterized protein</fullName>
    </submittedName>
</protein>
<organism evidence="1 2">
    <name type="scientific">Lasiosphaeris hirsuta</name>
    <dbReference type="NCBI Taxonomy" id="260670"/>
    <lineage>
        <taxon>Eukaryota</taxon>
        <taxon>Fungi</taxon>
        <taxon>Dikarya</taxon>
        <taxon>Ascomycota</taxon>
        <taxon>Pezizomycotina</taxon>
        <taxon>Sordariomycetes</taxon>
        <taxon>Sordariomycetidae</taxon>
        <taxon>Sordariales</taxon>
        <taxon>Lasiosphaeriaceae</taxon>
        <taxon>Lasiosphaeris</taxon>
    </lineage>
</organism>
<evidence type="ECO:0000313" key="2">
    <source>
        <dbReference type="Proteomes" id="UP001172102"/>
    </source>
</evidence>
<name>A0AA40B8R4_9PEZI</name>
<dbReference type="EMBL" id="JAUKUA010000001">
    <property type="protein sequence ID" value="KAK0729578.1"/>
    <property type="molecule type" value="Genomic_DNA"/>
</dbReference>
<reference evidence="1" key="1">
    <citation type="submission" date="2023-06" db="EMBL/GenBank/DDBJ databases">
        <title>Genome-scale phylogeny and comparative genomics of the fungal order Sordariales.</title>
        <authorList>
            <consortium name="Lawrence Berkeley National Laboratory"/>
            <person name="Hensen N."/>
            <person name="Bonometti L."/>
            <person name="Westerberg I."/>
            <person name="Brannstrom I.O."/>
            <person name="Guillou S."/>
            <person name="Cros-Aarteil S."/>
            <person name="Calhoun S."/>
            <person name="Haridas S."/>
            <person name="Kuo A."/>
            <person name="Mondo S."/>
            <person name="Pangilinan J."/>
            <person name="Riley R."/>
            <person name="Labutti K."/>
            <person name="Andreopoulos B."/>
            <person name="Lipzen A."/>
            <person name="Chen C."/>
            <person name="Yanf M."/>
            <person name="Daum C."/>
            <person name="Ng V."/>
            <person name="Clum A."/>
            <person name="Steindorff A."/>
            <person name="Ohm R."/>
            <person name="Martin F."/>
            <person name="Silar P."/>
            <person name="Natvig D."/>
            <person name="Lalanne C."/>
            <person name="Gautier V."/>
            <person name="Ament-Velasquez S.L."/>
            <person name="Kruys A."/>
            <person name="Hutchinson M.I."/>
            <person name="Powell A.J."/>
            <person name="Barry K."/>
            <person name="Miller A.N."/>
            <person name="Grigoriev I.V."/>
            <person name="Debuchy R."/>
            <person name="Gladieux P."/>
            <person name="Thoren M.H."/>
            <person name="Johannesson H."/>
        </authorList>
    </citation>
    <scope>NUCLEOTIDE SEQUENCE</scope>
    <source>
        <strain evidence="1">SMH4607-1</strain>
    </source>
</reference>